<dbReference type="KEGG" id="mbr:MONBRDRAFT_27870"/>
<dbReference type="Pfam" id="PF07885">
    <property type="entry name" value="Ion_trans_2"/>
    <property type="match status" value="1"/>
</dbReference>
<accession>A9V6Q3</accession>
<gene>
    <name evidence="3" type="ORF">MONBRDRAFT_27870</name>
</gene>
<dbReference type="SUPFAM" id="SSF81324">
    <property type="entry name" value="Voltage-gated potassium channels"/>
    <property type="match status" value="1"/>
</dbReference>
<feature type="domain" description="Potassium channel" evidence="2">
    <location>
        <begin position="174"/>
        <end position="225"/>
    </location>
</feature>
<dbReference type="OMA" id="WQILNIS"/>
<organism evidence="3 4">
    <name type="scientific">Monosiga brevicollis</name>
    <name type="common">Choanoflagellate</name>
    <dbReference type="NCBI Taxonomy" id="81824"/>
    <lineage>
        <taxon>Eukaryota</taxon>
        <taxon>Choanoflagellata</taxon>
        <taxon>Craspedida</taxon>
        <taxon>Salpingoecidae</taxon>
        <taxon>Monosiga</taxon>
    </lineage>
</organism>
<dbReference type="Proteomes" id="UP000001357">
    <property type="component" value="Unassembled WGS sequence"/>
</dbReference>
<feature type="transmembrane region" description="Helical" evidence="1">
    <location>
        <begin position="55"/>
        <end position="73"/>
    </location>
</feature>
<name>A9V6Q3_MONBE</name>
<dbReference type="Gene3D" id="1.10.287.70">
    <property type="match status" value="1"/>
</dbReference>
<evidence type="ECO:0000313" key="3">
    <source>
        <dbReference type="EMBL" id="EDQ86846.1"/>
    </source>
</evidence>
<dbReference type="EMBL" id="CH991563">
    <property type="protein sequence ID" value="EDQ86846.1"/>
    <property type="molecule type" value="Genomic_DNA"/>
</dbReference>
<keyword evidence="1" id="KW-0812">Transmembrane</keyword>
<feature type="transmembrane region" description="Helical" evidence="1">
    <location>
        <begin position="93"/>
        <end position="119"/>
    </location>
</feature>
<dbReference type="AlphaFoldDB" id="A9V6Q3"/>
<sequence length="289" mass="31946">MENSRVAAAHSPSEASMIKNLLPPELNGHVAFSVQQQQPVAQKKRWLSQRFTNRLLLLTVIWQILNISILTLVDKNLSSDEALKHPTADEPAFVAGIAIMVFFQAVQVVVTVAASVKLAKQIMHNTASDSFIVQSYLSTVLLYAGVYTLIHRLDYSSFAGMEESIQDVTRDDYVFLSFCKLLYFSVATMTSTGFGDIYSGKWYMDLVVVTEMLLSVVYNVTIFARGIVVIGQRSAGRANNEPRPHDGQRTAMQSTTSFTNSVFQDTHASMLDQSVSDERAPLLSVAAHA</sequence>
<evidence type="ECO:0000313" key="4">
    <source>
        <dbReference type="Proteomes" id="UP000001357"/>
    </source>
</evidence>
<keyword evidence="1" id="KW-1133">Transmembrane helix</keyword>
<evidence type="ECO:0000259" key="2">
    <source>
        <dbReference type="Pfam" id="PF07885"/>
    </source>
</evidence>
<dbReference type="eggNOG" id="ENOG502SAJR">
    <property type="taxonomic scope" value="Eukaryota"/>
</dbReference>
<feature type="transmembrane region" description="Helical" evidence="1">
    <location>
        <begin position="206"/>
        <end position="228"/>
    </location>
</feature>
<dbReference type="InterPro" id="IPR013099">
    <property type="entry name" value="K_chnl_dom"/>
</dbReference>
<dbReference type="GeneID" id="5893635"/>
<keyword evidence="1" id="KW-0472">Membrane</keyword>
<protein>
    <recommendedName>
        <fullName evidence="2">Potassium channel domain-containing protein</fullName>
    </recommendedName>
</protein>
<proteinExistence type="predicted"/>
<evidence type="ECO:0000256" key="1">
    <source>
        <dbReference type="SAM" id="Phobius"/>
    </source>
</evidence>
<reference evidence="3 4" key="1">
    <citation type="journal article" date="2008" name="Nature">
        <title>The genome of the choanoflagellate Monosiga brevicollis and the origin of metazoans.</title>
        <authorList>
            <consortium name="JGI Sequencing"/>
            <person name="King N."/>
            <person name="Westbrook M.J."/>
            <person name="Young S.L."/>
            <person name="Kuo A."/>
            <person name="Abedin M."/>
            <person name="Chapman J."/>
            <person name="Fairclough S."/>
            <person name="Hellsten U."/>
            <person name="Isogai Y."/>
            <person name="Letunic I."/>
            <person name="Marr M."/>
            <person name="Pincus D."/>
            <person name="Putnam N."/>
            <person name="Rokas A."/>
            <person name="Wright K.J."/>
            <person name="Zuzow R."/>
            <person name="Dirks W."/>
            <person name="Good M."/>
            <person name="Goodstein D."/>
            <person name="Lemons D."/>
            <person name="Li W."/>
            <person name="Lyons J.B."/>
            <person name="Morris A."/>
            <person name="Nichols S."/>
            <person name="Richter D.J."/>
            <person name="Salamov A."/>
            <person name="Bork P."/>
            <person name="Lim W.A."/>
            <person name="Manning G."/>
            <person name="Miller W.T."/>
            <person name="McGinnis W."/>
            <person name="Shapiro H."/>
            <person name="Tjian R."/>
            <person name="Grigoriev I.V."/>
            <person name="Rokhsar D."/>
        </authorList>
    </citation>
    <scope>NUCLEOTIDE SEQUENCE [LARGE SCALE GENOMIC DNA]</scope>
    <source>
        <strain evidence="4">MX1 / ATCC 50154</strain>
    </source>
</reference>
<dbReference type="InParanoid" id="A9V6Q3"/>
<keyword evidence="4" id="KW-1185">Reference proteome</keyword>
<feature type="transmembrane region" description="Helical" evidence="1">
    <location>
        <begin position="173"/>
        <end position="194"/>
    </location>
</feature>
<dbReference type="RefSeq" id="XP_001748391.1">
    <property type="nucleotide sequence ID" value="XM_001748339.1"/>
</dbReference>